<feature type="domain" description="HTH iclR-type" evidence="6">
    <location>
        <begin position="18"/>
        <end position="80"/>
    </location>
</feature>
<dbReference type="InterPro" id="IPR050707">
    <property type="entry name" value="HTH_MetabolicPath_Reg"/>
</dbReference>
<accession>A0A7C1JBE7</accession>
<name>A0A7C1JBE7_9CHLR</name>
<dbReference type="PROSITE" id="PS51077">
    <property type="entry name" value="HTH_ICLR"/>
    <property type="match status" value="1"/>
</dbReference>
<dbReference type="InterPro" id="IPR014757">
    <property type="entry name" value="Tscrpt_reg_IclR_C"/>
</dbReference>
<dbReference type="GO" id="GO:0045892">
    <property type="term" value="P:negative regulation of DNA-templated transcription"/>
    <property type="evidence" value="ECO:0007669"/>
    <property type="project" value="TreeGrafter"/>
</dbReference>
<dbReference type="EMBL" id="DSMG01000044">
    <property type="protein sequence ID" value="HDX30624.1"/>
    <property type="molecule type" value="Genomic_DNA"/>
</dbReference>
<dbReference type="PANTHER" id="PTHR30136:SF35">
    <property type="entry name" value="HTH-TYPE TRANSCRIPTIONAL REGULATOR RV1719"/>
    <property type="match status" value="1"/>
</dbReference>
<dbReference type="InterPro" id="IPR036388">
    <property type="entry name" value="WH-like_DNA-bd_sf"/>
</dbReference>
<evidence type="ECO:0000256" key="1">
    <source>
        <dbReference type="ARBA" id="ARBA00023015"/>
    </source>
</evidence>
<dbReference type="InterPro" id="IPR036390">
    <property type="entry name" value="WH_DNA-bd_sf"/>
</dbReference>
<gene>
    <name evidence="8" type="ORF">ENQ20_03925</name>
</gene>
<comment type="caution">
    <text evidence="8">The sequence shown here is derived from an EMBL/GenBank/DDBJ whole genome shotgun (WGS) entry which is preliminary data.</text>
</comment>
<dbReference type="PROSITE" id="PS51078">
    <property type="entry name" value="ICLR_ED"/>
    <property type="match status" value="1"/>
</dbReference>
<evidence type="ECO:0000256" key="2">
    <source>
        <dbReference type="ARBA" id="ARBA00023125"/>
    </source>
</evidence>
<keyword evidence="2" id="KW-0238">DNA-binding</keyword>
<organism evidence="8">
    <name type="scientific">Caldilinea aerophila</name>
    <dbReference type="NCBI Taxonomy" id="133453"/>
    <lineage>
        <taxon>Bacteria</taxon>
        <taxon>Bacillati</taxon>
        <taxon>Chloroflexota</taxon>
        <taxon>Caldilineae</taxon>
        <taxon>Caldilineales</taxon>
        <taxon>Caldilineaceae</taxon>
        <taxon>Caldilinea</taxon>
    </lineage>
</organism>
<keyword evidence="1" id="KW-0805">Transcription regulation</keyword>
<feature type="domain" description="IclR-ED" evidence="7">
    <location>
        <begin position="81"/>
        <end position="263"/>
    </location>
</feature>
<keyword evidence="3" id="KW-0804">Transcription</keyword>
<reference evidence="8" key="1">
    <citation type="journal article" date="2020" name="mSystems">
        <title>Genome- and Community-Level Interaction Insights into Carbon Utilization and Element Cycling Functions of Hydrothermarchaeota in Hydrothermal Sediment.</title>
        <authorList>
            <person name="Zhou Z."/>
            <person name="Liu Y."/>
            <person name="Xu W."/>
            <person name="Pan J."/>
            <person name="Luo Z.H."/>
            <person name="Li M."/>
        </authorList>
    </citation>
    <scope>NUCLEOTIDE SEQUENCE [LARGE SCALE GENOMIC DNA]</scope>
    <source>
        <strain evidence="8">SpSt-289</strain>
    </source>
</reference>
<evidence type="ECO:0000259" key="6">
    <source>
        <dbReference type="PROSITE" id="PS51077"/>
    </source>
</evidence>
<dbReference type="Pfam" id="PF01614">
    <property type="entry name" value="IclR_C"/>
    <property type="match status" value="1"/>
</dbReference>
<dbReference type="Pfam" id="PF09339">
    <property type="entry name" value="HTH_IclR"/>
    <property type="match status" value="1"/>
</dbReference>
<dbReference type="SMART" id="SM00346">
    <property type="entry name" value="HTH_ICLR"/>
    <property type="match status" value="1"/>
</dbReference>
<dbReference type="Gene3D" id="3.30.450.40">
    <property type="match status" value="1"/>
</dbReference>
<dbReference type="PANTHER" id="PTHR30136">
    <property type="entry name" value="HELIX-TURN-HELIX TRANSCRIPTIONAL REGULATOR, ICLR FAMILY"/>
    <property type="match status" value="1"/>
</dbReference>
<dbReference type="AlphaFoldDB" id="A0A7C1JBE7"/>
<dbReference type="GO" id="GO:0003677">
    <property type="term" value="F:DNA binding"/>
    <property type="evidence" value="ECO:0007669"/>
    <property type="project" value="UniProtKB-KW"/>
</dbReference>
<sequence length="266" mass="28466">MFPVKEADLHATESYPGTQAVARAIALLKAFSDAQPEWTLNELAHATGLNKTTAFRLLSALEAEHLVMRNPLSGAYRLGMELIALGGVAMRSNPLRTVSRPTLVTLAEQSGEAATLEVLLEGRVLVLDEVAGDNPMGMTQDVGSRLPVHATATGKVLLAFGPEEQVAKLLTAPLQPLTEQTVVDPEQLRRDLARIRQEGIAITVGELEPGFVAVAAPVMDRERQAVAAVSVGGPSLRLTAERLPQLAAMVQMAARQISRQLGYWPG</sequence>
<dbReference type="Gene3D" id="1.10.10.10">
    <property type="entry name" value="Winged helix-like DNA-binding domain superfamily/Winged helix DNA-binding domain"/>
    <property type="match status" value="1"/>
</dbReference>
<dbReference type="InterPro" id="IPR005471">
    <property type="entry name" value="Tscrpt_reg_IclR_N"/>
</dbReference>
<evidence type="ECO:0000313" key="8">
    <source>
        <dbReference type="EMBL" id="HDX30624.1"/>
    </source>
</evidence>
<proteinExistence type="predicted"/>
<evidence type="ECO:0000259" key="7">
    <source>
        <dbReference type="PROSITE" id="PS51078"/>
    </source>
</evidence>
<comment type="function">
    <text evidence="4">May be an activator protein for the gylABX operon.</text>
</comment>
<dbReference type="SUPFAM" id="SSF55781">
    <property type="entry name" value="GAF domain-like"/>
    <property type="match status" value="1"/>
</dbReference>
<evidence type="ECO:0000256" key="3">
    <source>
        <dbReference type="ARBA" id="ARBA00023163"/>
    </source>
</evidence>
<evidence type="ECO:0000256" key="4">
    <source>
        <dbReference type="ARBA" id="ARBA00058938"/>
    </source>
</evidence>
<dbReference type="SUPFAM" id="SSF46785">
    <property type="entry name" value="Winged helix' DNA-binding domain"/>
    <property type="match status" value="1"/>
</dbReference>
<dbReference type="GO" id="GO:0003700">
    <property type="term" value="F:DNA-binding transcription factor activity"/>
    <property type="evidence" value="ECO:0007669"/>
    <property type="project" value="TreeGrafter"/>
</dbReference>
<evidence type="ECO:0000256" key="5">
    <source>
        <dbReference type="ARBA" id="ARBA00070406"/>
    </source>
</evidence>
<dbReference type="InterPro" id="IPR029016">
    <property type="entry name" value="GAF-like_dom_sf"/>
</dbReference>
<protein>
    <recommendedName>
        <fullName evidence="5">Glycerol operon regulatory protein</fullName>
    </recommendedName>
</protein>
<dbReference type="FunFam" id="1.10.10.10:FF:000056">
    <property type="entry name" value="IclR family transcriptional regulator"/>
    <property type="match status" value="1"/>
</dbReference>